<evidence type="ECO:0000256" key="3">
    <source>
        <dbReference type="PROSITE-ProRule" id="PRU00810"/>
    </source>
</evidence>
<dbReference type="GO" id="GO:0005634">
    <property type="term" value="C:nucleus"/>
    <property type="evidence" value="ECO:0007669"/>
    <property type="project" value="UniProtKB-SubCell"/>
</dbReference>
<keyword evidence="2 3" id="KW-0539">Nucleus</keyword>
<dbReference type="InterPro" id="IPR036600">
    <property type="entry name" value="PAH_sf"/>
</dbReference>
<evidence type="ECO:0000313" key="5">
    <source>
        <dbReference type="Proteomes" id="UP000265566"/>
    </source>
</evidence>
<dbReference type="InterPro" id="IPR039774">
    <property type="entry name" value="Sin3-like"/>
</dbReference>
<name>A0A396H0G0_MEDTR</name>
<dbReference type="FunFam" id="1.20.1160.11:FF:000001">
    <property type="entry name" value="Paired amphipathic helix protein Sin3"/>
    <property type="match status" value="1"/>
</dbReference>
<dbReference type="AlphaFoldDB" id="A0A396H0G0"/>
<evidence type="ECO:0000256" key="2">
    <source>
        <dbReference type="ARBA" id="ARBA00023242"/>
    </source>
</evidence>
<protein>
    <submittedName>
        <fullName evidence="4">Putative transcription regulator Others family</fullName>
    </submittedName>
</protein>
<dbReference type="Pfam" id="PF02671">
    <property type="entry name" value="PAH"/>
    <property type="match status" value="1"/>
</dbReference>
<sequence>MYLNEIKDAFKDEKHKYYEFLRVLKDFEKRRIDLEGVVARVKEFFQGHDELLLKFQTFLPDGFVISLPPKKPKVITKEFALKYISKVKVCMCIVDLYDGFFSSRFIFDVKSGSVCFALKI</sequence>
<dbReference type="PANTHER" id="PTHR12346">
    <property type="entry name" value="SIN3B-RELATED"/>
    <property type="match status" value="1"/>
</dbReference>
<proteinExistence type="predicted"/>
<comment type="caution">
    <text evidence="4">The sequence shown here is derived from an EMBL/GenBank/DDBJ whole genome shotgun (WGS) entry which is preliminary data.</text>
</comment>
<reference evidence="5" key="1">
    <citation type="journal article" date="2018" name="Nat. Plants">
        <title>Whole-genome landscape of Medicago truncatula symbiotic genes.</title>
        <authorList>
            <person name="Pecrix Y."/>
            <person name="Staton S.E."/>
            <person name="Sallet E."/>
            <person name="Lelandais-Briere C."/>
            <person name="Moreau S."/>
            <person name="Carrere S."/>
            <person name="Blein T."/>
            <person name="Jardinaud M.F."/>
            <person name="Latrasse D."/>
            <person name="Zouine M."/>
            <person name="Zahm M."/>
            <person name="Kreplak J."/>
            <person name="Mayjonade B."/>
            <person name="Satge C."/>
            <person name="Perez M."/>
            <person name="Cauet S."/>
            <person name="Marande W."/>
            <person name="Chantry-Darmon C."/>
            <person name="Lopez-Roques C."/>
            <person name="Bouchez O."/>
            <person name="Berard A."/>
            <person name="Debelle F."/>
            <person name="Munos S."/>
            <person name="Bendahmane A."/>
            <person name="Berges H."/>
            <person name="Niebel A."/>
            <person name="Buitink J."/>
            <person name="Frugier F."/>
            <person name="Benhamed M."/>
            <person name="Crespi M."/>
            <person name="Gouzy J."/>
            <person name="Gamas P."/>
        </authorList>
    </citation>
    <scope>NUCLEOTIDE SEQUENCE [LARGE SCALE GENOMIC DNA]</scope>
    <source>
        <strain evidence="5">cv. Jemalong A17</strain>
    </source>
</reference>
<dbReference type="PROSITE" id="PS51477">
    <property type="entry name" value="PAH"/>
    <property type="match status" value="1"/>
</dbReference>
<evidence type="ECO:0000256" key="1">
    <source>
        <dbReference type="ARBA" id="ARBA00004123"/>
    </source>
</evidence>
<gene>
    <name evidence="4" type="ORF">MtrunA17_Chr7g0218911</name>
</gene>
<organism evidence="4 5">
    <name type="scientific">Medicago truncatula</name>
    <name type="common">Barrel medic</name>
    <name type="synonym">Medicago tribuloides</name>
    <dbReference type="NCBI Taxonomy" id="3880"/>
    <lineage>
        <taxon>Eukaryota</taxon>
        <taxon>Viridiplantae</taxon>
        <taxon>Streptophyta</taxon>
        <taxon>Embryophyta</taxon>
        <taxon>Tracheophyta</taxon>
        <taxon>Spermatophyta</taxon>
        <taxon>Magnoliopsida</taxon>
        <taxon>eudicotyledons</taxon>
        <taxon>Gunneridae</taxon>
        <taxon>Pentapetalae</taxon>
        <taxon>rosids</taxon>
        <taxon>fabids</taxon>
        <taxon>Fabales</taxon>
        <taxon>Fabaceae</taxon>
        <taxon>Papilionoideae</taxon>
        <taxon>50 kb inversion clade</taxon>
        <taxon>NPAAA clade</taxon>
        <taxon>Hologalegina</taxon>
        <taxon>IRL clade</taxon>
        <taxon>Trifolieae</taxon>
        <taxon>Medicago</taxon>
    </lineage>
</organism>
<dbReference type="GO" id="GO:0003714">
    <property type="term" value="F:transcription corepressor activity"/>
    <property type="evidence" value="ECO:0007669"/>
    <property type="project" value="InterPro"/>
</dbReference>
<dbReference type="Gene3D" id="1.20.1160.11">
    <property type="entry name" value="Paired amphipathic helix"/>
    <property type="match status" value="1"/>
</dbReference>
<dbReference type="EMBL" id="PSQE01000007">
    <property type="protein sequence ID" value="RHN44387.1"/>
    <property type="molecule type" value="Genomic_DNA"/>
</dbReference>
<dbReference type="InterPro" id="IPR003822">
    <property type="entry name" value="PAH"/>
</dbReference>
<evidence type="ECO:0000313" key="4">
    <source>
        <dbReference type="EMBL" id="RHN44387.1"/>
    </source>
</evidence>
<accession>A0A396H0G0</accession>
<dbReference type="Proteomes" id="UP000265566">
    <property type="component" value="Chromosome 7"/>
</dbReference>
<dbReference type="Gramene" id="rna38504">
    <property type="protein sequence ID" value="RHN44387.1"/>
    <property type="gene ID" value="gene38504"/>
</dbReference>
<comment type="subcellular location">
    <subcellularLocation>
        <location evidence="1 3">Nucleus</location>
    </subcellularLocation>
</comment>
<dbReference type="SUPFAM" id="SSF47762">
    <property type="entry name" value="PAH2 domain"/>
    <property type="match status" value="1"/>
</dbReference>